<dbReference type="SUPFAM" id="SSF56176">
    <property type="entry name" value="FAD-binding/transporter-associated domain-like"/>
    <property type="match status" value="1"/>
</dbReference>
<feature type="domain" description="FAD-binding PCMH-type" evidence="6">
    <location>
        <begin position="34"/>
        <end position="202"/>
    </location>
</feature>
<dbReference type="PANTHER" id="PTHR42973:SF39">
    <property type="entry name" value="FAD-BINDING PCMH-TYPE DOMAIN-CONTAINING PROTEIN"/>
    <property type="match status" value="1"/>
</dbReference>
<dbReference type="Gene3D" id="3.30.465.10">
    <property type="match status" value="1"/>
</dbReference>
<evidence type="ECO:0000256" key="5">
    <source>
        <dbReference type="ARBA" id="ARBA00023002"/>
    </source>
</evidence>
<keyword evidence="8" id="KW-1185">Reference proteome</keyword>
<protein>
    <submittedName>
        <fullName evidence="7">FAD-binding oxidoreductase</fullName>
    </submittedName>
</protein>
<dbReference type="RefSeq" id="WP_149159884.1">
    <property type="nucleotide sequence ID" value="NZ_CP043505.1"/>
</dbReference>
<dbReference type="Gene3D" id="3.30.43.10">
    <property type="entry name" value="Uridine Diphospho-n-acetylenolpyruvylglucosamine Reductase, domain 2"/>
    <property type="match status" value="1"/>
</dbReference>
<sequence>MTALDELRTSITGTVVLPGDPDYDTARQPWNLAVDQRPAAIVTPADVRELQTVVRTAAGAGLKVTVQPNGHGADGDLEGVVLVRTSRFDELAVDVPARVLRAGAGVNWGRALHELDGTGLVALAGSNPEVSIVGLALNGGHSMFSRRYGLTARSIITARLVDAAGDELELSDADDPDLIWALRGGGGHFGIVTEIELALHAGDALFGGSLMFAPDHAVAAITAAFDLSRQAPDLGLEVGMMRFPDVPIVPEPMRGKTVATVAMVHVGDETEGRAYAERLLSIAEPVANTLTAFTIGSLAAVAAEPVDPMPTVDFGGPLSGFDEAFASDFVAAFLAGAERGLGRCGLRVLGGAIADELGAERSAVGALHAPLLMNAGVVLLGPGIDPAAALQPLRELAAKYPATGGVPSFLGVGTTLADAYPPEVVERLAQIKRRFDPTGVFVGNRPIARG</sequence>
<comment type="similarity">
    <text evidence="2">Belongs to the oxygen-dependent FAD-linked oxidoreductase family.</text>
</comment>
<reference evidence="7 8" key="1">
    <citation type="submission" date="2019-09" db="EMBL/GenBank/DDBJ databases">
        <title>Genome sequencing of strain KACC 19306.</title>
        <authorList>
            <person name="Heo J."/>
            <person name="Kim S.-J."/>
            <person name="Kim J.-S."/>
            <person name="Hong S.-B."/>
            <person name="Kwon S.-W."/>
        </authorList>
    </citation>
    <scope>NUCLEOTIDE SEQUENCE [LARGE SCALE GENOMIC DNA]</scope>
    <source>
        <strain evidence="7 8">KACC 19306</strain>
    </source>
</reference>
<dbReference type="PROSITE" id="PS51387">
    <property type="entry name" value="FAD_PCMH"/>
    <property type="match status" value="1"/>
</dbReference>
<dbReference type="InterPro" id="IPR016167">
    <property type="entry name" value="FAD-bd_PCMH_sub1"/>
</dbReference>
<evidence type="ECO:0000259" key="6">
    <source>
        <dbReference type="PROSITE" id="PS51387"/>
    </source>
</evidence>
<dbReference type="AlphaFoldDB" id="A0A5C1YCU0"/>
<dbReference type="Gene3D" id="3.40.462.20">
    <property type="match status" value="1"/>
</dbReference>
<name>A0A5C1YCU0_9MICO</name>
<dbReference type="InterPro" id="IPR036318">
    <property type="entry name" value="FAD-bd_PCMH-like_sf"/>
</dbReference>
<dbReference type="Pfam" id="PF01565">
    <property type="entry name" value="FAD_binding_4"/>
    <property type="match status" value="1"/>
</dbReference>
<gene>
    <name evidence="7" type="ORF">FLP10_05055</name>
</gene>
<evidence type="ECO:0000256" key="1">
    <source>
        <dbReference type="ARBA" id="ARBA00001974"/>
    </source>
</evidence>
<dbReference type="GO" id="GO:0016491">
    <property type="term" value="F:oxidoreductase activity"/>
    <property type="evidence" value="ECO:0007669"/>
    <property type="project" value="UniProtKB-KW"/>
</dbReference>
<keyword evidence="4" id="KW-0274">FAD</keyword>
<dbReference type="OrthoDB" id="9775082at2"/>
<evidence type="ECO:0000313" key="7">
    <source>
        <dbReference type="EMBL" id="QEO13861.1"/>
    </source>
</evidence>
<dbReference type="EMBL" id="CP043505">
    <property type="protein sequence ID" value="QEO13861.1"/>
    <property type="molecule type" value="Genomic_DNA"/>
</dbReference>
<proteinExistence type="inferred from homology"/>
<comment type="cofactor">
    <cofactor evidence="1">
        <name>FAD</name>
        <dbReference type="ChEBI" id="CHEBI:57692"/>
    </cofactor>
</comment>
<dbReference type="InterPro" id="IPR050416">
    <property type="entry name" value="FAD-linked_Oxidoreductase"/>
</dbReference>
<dbReference type="InterPro" id="IPR016169">
    <property type="entry name" value="FAD-bd_PCMH_sub2"/>
</dbReference>
<accession>A0A5C1YCU0</accession>
<evidence type="ECO:0000256" key="4">
    <source>
        <dbReference type="ARBA" id="ARBA00022827"/>
    </source>
</evidence>
<dbReference type="InterPro" id="IPR006094">
    <property type="entry name" value="Oxid_FAD_bind_N"/>
</dbReference>
<dbReference type="KEGG" id="ail:FLP10_05055"/>
<keyword evidence="5" id="KW-0560">Oxidoreductase</keyword>
<keyword evidence="3" id="KW-0285">Flavoprotein</keyword>
<evidence type="ECO:0000256" key="2">
    <source>
        <dbReference type="ARBA" id="ARBA00005466"/>
    </source>
</evidence>
<dbReference type="InterPro" id="IPR016166">
    <property type="entry name" value="FAD-bd_PCMH"/>
</dbReference>
<dbReference type="PANTHER" id="PTHR42973">
    <property type="entry name" value="BINDING OXIDOREDUCTASE, PUTATIVE (AFU_ORTHOLOGUE AFUA_1G17690)-RELATED"/>
    <property type="match status" value="1"/>
</dbReference>
<dbReference type="Proteomes" id="UP000324678">
    <property type="component" value="Chromosome"/>
</dbReference>
<organism evidence="7 8">
    <name type="scientific">Agromyces intestinalis</name>
    <dbReference type="NCBI Taxonomy" id="2592652"/>
    <lineage>
        <taxon>Bacteria</taxon>
        <taxon>Bacillati</taxon>
        <taxon>Actinomycetota</taxon>
        <taxon>Actinomycetes</taxon>
        <taxon>Micrococcales</taxon>
        <taxon>Microbacteriaceae</taxon>
        <taxon>Agromyces</taxon>
    </lineage>
</organism>
<evidence type="ECO:0000256" key="3">
    <source>
        <dbReference type="ARBA" id="ARBA00022630"/>
    </source>
</evidence>
<evidence type="ECO:0000313" key="8">
    <source>
        <dbReference type="Proteomes" id="UP000324678"/>
    </source>
</evidence>
<dbReference type="GO" id="GO:0071949">
    <property type="term" value="F:FAD binding"/>
    <property type="evidence" value="ECO:0007669"/>
    <property type="project" value="InterPro"/>
</dbReference>